<dbReference type="PROSITE" id="PS51774">
    <property type="entry name" value="NAB"/>
    <property type="match status" value="1"/>
</dbReference>
<evidence type="ECO:0000256" key="4">
    <source>
        <dbReference type="SAM" id="MobiDB-lite"/>
    </source>
</evidence>
<name>A0A072U275_MEDTR</name>
<dbReference type="OrthoDB" id="10255522at2759"/>
<gene>
    <name evidence="7" type="primary">25499154</name>
    <name evidence="6" type="ordered locus">MTR_7g095410</name>
</gene>
<dbReference type="ExpressionAtlas" id="A0A072U275">
    <property type="expression patterns" value="differential"/>
</dbReference>
<evidence type="ECO:0000313" key="6">
    <source>
        <dbReference type="EMBL" id="KEH23809.1"/>
    </source>
</evidence>
<keyword evidence="1 3" id="KW-0175">Coiled coil</keyword>
<dbReference type="EnsemblPlants" id="KEH23809">
    <property type="protein sequence ID" value="KEH23809"/>
    <property type="gene ID" value="MTR_7g095410"/>
</dbReference>
<reference evidence="6 8" key="1">
    <citation type="journal article" date="2011" name="Nature">
        <title>The Medicago genome provides insight into the evolution of rhizobial symbioses.</title>
        <authorList>
            <person name="Young N.D."/>
            <person name="Debelle F."/>
            <person name="Oldroyd G.E."/>
            <person name="Geurts R."/>
            <person name="Cannon S.B."/>
            <person name="Udvardi M.K."/>
            <person name="Benedito V.A."/>
            <person name="Mayer K.F."/>
            <person name="Gouzy J."/>
            <person name="Schoof H."/>
            <person name="Van de Peer Y."/>
            <person name="Proost S."/>
            <person name="Cook D.R."/>
            <person name="Meyers B.C."/>
            <person name="Spannagl M."/>
            <person name="Cheung F."/>
            <person name="De Mita S."/>
            <person name="Krishnakumar V."/>
            <person name="Gundlach H."/>
            <person name="Zhou S."/>
            <person name="Mudge J."/>
            <person name="Bharti A.K."/>
            <person name="Murray J.D."/>
            <person name="Naoumkina M.A."/>
            <person name="Rosen B."/>
            <person name="Silverstein K.A."/>
            <person name="Tang H."/>
            <person name="Rombauts S."/>
            <person name="Zhao P.X."/>
            <person name="Zhou P."/>
            <person name="Barbe V."/>
            <person name="Bardou P."/>
            <person name="Bechner M."/>
            <person name="Bellec A."/>
            <person name="Berger A."/>
            <person name="Berges H."/>
            <person name="Bidwell S."/>
            <person name="Bisseling T."/>
            <person name="Choisne N."/>
            <person name="Couloux A."/>
            <person name="Denny R."/>
            <person name="Deshpande S."/>
            <person name="Dai X."/>
            <person name="Doyle J.J."/>
            <person name="Dudez A.M."/>
            <person name="Farmer A.D."/>
            <person name="Fouteau S."/>
            <person name="Franken C."/>
            <person name="Gibelin C."/>
            <person name="Gish J."/>
            <person name="Goldstein S."/>
            <person name="Gonzalez A.J."/>
            <person name="Green P.J."/>
            <person name="Hallab A."/>
            <person name="Hartog M."/>
            <person name="Hua A."/>
            <person name="Humphray S.J."/>
            <person name="Jeong D.H."/>
            <person name="Jing Y."/>
            <person name="Jocker A."/>
            <person name="Kenton S.M."/>
            <person name="Kim D.J."/>
            <person name="Klee K."/>
            <person name="Lai H."/>
            <person name="Lang C."/>
            <person name="Lin S."/>
            <person name="Macmil S.L."/>
            <person name="Magdelenat G."/>
            <person name="Matthews L."/>
            <person name="McCorrison J."/>
            <person name="Monaghan E.L."/>
            <person name="Mun J.H."/>
            <person name="Najar F.Z."/>
            <person name="Nicholson C."/>
            <person name="Noirot C."/>
            <person name="O'Bleness M."/>
            <person name="Paule C.R."/>
            <person name="Poulain J."/>
            <person name="Prion F."/>
            <person name="Qin B."/>
            <person name="Qu C."/>
            <person name="Retzel E.F."/>
            <person name="Riddle C."/>
            <person name="Sallet E."/>
            <person name="Samain S."/>
            <person name="Samson N."/>
            <person name="Sanders I."/>
            <person name="Saurat O."/>
            <person name="Scarpelli C."/>
            <person name="Schiex T."/>
            <person name="Segurens B."/>
            <person name="Severin A.J."/>
            <person name="Sherrier D.J."/>
            <person name="Shi R."/>
            <person name="Sims S."/>
            <person name="Singer S.R."/>
            <person name="Sinharoy S."/>
            <person name="Sterck L."/>
            <person name="Viollet A."/>
            <person name="Wang B.B."/>
            <person name="Wang K."/>
            <person name="Wang M."/>
            <person name="Wang X."/>
            <person name="Warfsmann J."/>
            <person name="Weissenbach J."/>
            <person name="White D.D."/>
            <person name="White J.D."/>
            <person name="Wiley G.B."/>
            <person name="Wincker P."/>
            <person name="Xing Y."/>
            <person name="Yang L."/>
            <person name="Yao Z."/>
            <person name="Ying F."/>
            <person name="Zhai J."/>
            <person name="Zhou L."/>
            <person name="Zuber A."/>
            <person name="Denarie J."/>
            <person name="Dixon R.A."/>
            <person name="May G.D."/>
            <person name="Schwartz D.C."/>
            <person name="Rogers J."/>
            <person name="Quetier F."/>
            <person name="Town C.D."/>
            <person name="Roe B.A."/>
        </authorList>
    </citation>
    <scope>NUCLEOTIDE SEQUENCE [LARGE SCALE GENOMIC DNA]</scope>
    <source>
        <strain evidence="6">A17</strain>
        <strain evidence="7 8">cv. Jemalong A17</strain>
    </source>
</reference>
<organism evidence="6 8">
    <name type="scientific">Medicago truncatula</name>
    <name type="common">Barrel medic</name>
    <name type="synonym">Medicago tribuloides</name>
    <dbReference type="NCBI Taxonomy" id="3880"/>
    <lineage>
        <taxon>Eukaryota</taxon>
        <taxon>Viridiplantae</taxon>
        <taxon>Streptophyta</taxon>
        <taxon>Embryophyta</taxon>
        <taxon>Tracheophyta</taxon>
        <taxon>Spermatophyta</taxon>
        <taxon>Magnoliopsida</taxon>
        <taxon>eudicotyledons</taxon>
        <taxon>Gunneridae</taxon>
        <taxon>Pentapetalae</taxon>
        <taxon>rosids</taxon>
        <taxon>fabids</taxon>
        <taxon>Fabales</taxon>
        <taxon>Fabaceae</taxon>
        <taxon>Papilionoideae</taxon>
        <taxon>50 kb inversion clade</taxon>
        <taxon>NPAAA clade</taxon>
        <taxon>Hologalegina</taxon>
        <taxon>IRL clade</taxon>
        <taxon>Trifolieae</taxon>
        <taxon>Medicago</taxon>
    </lineage>
</organism>
<dbReference type="GO" id="GO:0005886">
    <property type="term" value="C:plasma membrane"/>
    <property type="evidence" value="ECO:0000318"/>
    <property type="project" value="GO_Central"/>
</dbReference>
<dbReference type="GO" id="GO:0051015">
    <property type="term" value="F:actin filament binding"/>
    <property type="evidence" value="ECO:0000318"/>
    <property type="project" value="GO_Central"/>
</dbReference>
<keyword evidence="8" id="KW-1185">Reference proteome</keyword>
<evidence type="ECO:0000313" key="7">
    <source>
        <dbReference type="EnsemblPlants" id="KEH23809"/>
    </source>
</evidence>
<dbReference type="EMBL" id="CM001223">
    <property type="protein sequence ID" value="KEH23809.1"/>
    <property type="molecule type" value="Genomic_DNA"/>
</dbReference>
<keyword evidence="6" id="KW-0808">Transferase</keyword>
<dbReference type="InterPro" id="IPR051861">
    <property type="entry name" value="NET_actin-binding_domain"/>
</dbReference>
<keyword evidence="6" id="KW-0418">Kinase</keyword>
<feature type="coiled-coil region" evidence="3">
    <location>
        <begin position="534"/>
        <end position="760"/>
    </location>
</feature>
<comment type="similarity">
    <text evidence="2">Belongs to the NET family.</text>
</comment>
<dbReference type="InterPro" id="IPR011684">
    <property type="entry name" value="NAB"/>
</dbReference>
<dbReference type="HOGENOM" id="CLU_001229_1_1_1"/>
<dbReference type="STRING" id="3880.A0A072U275"/>
<reference evidence="6 8" key="2">
    <citation type="journal article" date="2014" name="BMC Genomics">
        <title>An improved genome release (version Mt4.0) for the model legume Medicago truncatula.</title>
        <authorList>
            <person name="Tang H."/>
            <person name="Krishnakumar V."/>
            <person name="Bidwell S."/>
            <person name="Rosen B."/>
            <person name="Chan A."/>
            <person name="Zhou S."/>
            <person name="Gentzbittel L."/>
            <person name="Childs K.L."/>
            <person name="Yandell M."/>
            <person name="Gundlach H."/>
            <person name="Mayer K.F."/>
            <person name="Schwartz D.C."/>
            <person name="Town C.D."/>
        </authorList>
    </citation>
    <scope>GENOME REANNOTATION</scope>
    <source>
        <strain evidence="6">A17</strain>
        <strain evidence="7 8">cv. Jemalong A17</strain>
    </source>
</reference>
<evidence type="ECO:0000256" key="1">
    <source>
        <dbReference type="ARBA" id="ARBA00023054"/>
    </source>
</evidence>
<feature type="coiled-coil region" evidence="3">
    <location>
        <begin position="1050"/>
        <end position="1242"/>
    </location>
</feature>
<accession>A0A072U275</accession>
<feature type="coiled-coil region" evidence="3">
    <location>
        <begin position="219"/>
        <end position="484"/>
    </location>
</feature>
<sequence>MAALSHSESNKKYSWWWDSHISPKNSKWLQENLTDMDVKVKQMIKLIELDADSFARRAEMYYKKRPELMKLVEEFYRAYRALAERYDHATGVIRQAHRTMAEAFPNQVPPVPTDDLHANNPSMENEPHTPDATRHSHAFSDSDELQKDPSTHETDTAISRKGLKQLNDLFMTGESISHVKFAEGRARRGLNFFDPEETNGLNNGSHDTENHVLSDSERMTKTETEILELKMALAKLESEKEDDLIQYQKSLERLSNLESEMSRARENSQGLDDRASKAEAEVQTLKESLAELQAERESNLLQYQQCLEKICNLEKNISSAQKDLGELNERATIAETEAESLKTDLERLDGQKEAALFQYSQSLETLSKLEMKLVQAEENARRTNEQARIAKNEIDDMKLEIGKLTKEKEDAALRYQQCLEIISSLEHKLSCAQEEVRELNCKLNDGAEKIHISEEKCLLLETLNQTLQSELQSLAQKIGSQSEELCEKQKELGRLWTSIQEERLRFIEAETAFQTLQNVHSQSQDELRSLAAELHNKAEILETMESHKQSLEDEVHKAKEENKILNDIKLSSSLSMNNLQDEILSLRETIKLLEMEVGLRIDERNALQQEIYCLKKELNDVNKRHVSTVEEIRSTGLDLQCFSLSVKTLQDENSKLKETCEAGKRENAALNKKLEIMENLLEKNANLESSLSVLNTELESVRGRVKVLEETCESLLEEKSTLAAEKATLFFQLQTTSEKLEKLSEKNHLLENSLFDVNAELEGLRIKSKILEETCLSLDHEKSSLASEKETLDLQLNMTRLTLKNLEKQHSELELQHLELKADRESALQKVEDLLVSLYAEREERSRTVQLNEGHLVEKEFQIQILQEDANYQKKEYEEELDRAVHAQMETFIFQKCIRDLEQRNFSLLVESQRLLEASKMSDRLISKLENDNVQKQVDTNLLSEKINVLRIGLLQVLKSLDTNRKNLSEDNVEEDQELLNHVHDKLQETQNSFVTVFHENQLAAIENSVLVSFLVQLKLKAENLVTEREALDGALRTKSKQYLALQEEVRMMVEKNQELKLTISKVEEKMEVMATEKLTALKELSKELDKLVSVNTDLEERLKIVMGKLEDVQRENSYLKESFVVSNTELKLVESVNDKLNCQIRNGKELLSQKENEILGAAEMYSALQDEKKALQTSVEDLKSKYDDAKVILEDQDSQILKLSADKDCQNDELGFLCEVNKKLEAEMRHLHQELGETKLREKNISYALLKGVDEIEQWESQAATLYTRMLISNVNETFFEGKVRELADACENLEYRSSSEVMESGKLKERVNKLEGENRRLQGQLAAYVPAVGGLNDCITSLEMQTLVHAKPHHDYKETKKLRSLDTRVLTEQVICDKIKELANIKYAEGDPHSSKDQNATETDALPDFQDMQKRVNAIEMAVKQMNESFKPKDEMREIQVLKSGIGWCQGNIPASKHSTQMDEAKEHQFGAVYGHKTGKSLQDIPVAEIEVLQKDIMLDHTHGKSRRGARESDDQMLELWETADKDGTIGVTVGKGQKDTAPTEYYQRRPSKESKNRYSSVESLIEKELSVDKLEISRLQEQPLLLEGNNKRKVLERLDSDAQKLMNLEITVQDLINKMEIIEKSTMGKGIEYEAAKGQLESAQEAITKLFDANRKLMKNVEEGTSSFAGKSTTVSDESGSVSRRRVSEQARRGSEKIGRLQLEVQRLQFLLLKLNDDKESKGKGKAMIDDQNPRVLLRDYLYGGTRKSYHKLKKKKASFCACVQPPTKGD</sequence>
<dbReference type="PANTHER" id="PTHR32258:SF32">
    <property type="entry name" value="PROTEIN NETWORKED 1D"/>
    <property type="match status" value="1"/>
</dbReference>
<feature type="coiled-coil region" evidence="3">
    <location>
        <begin position="789"/>
        <end position="830"/>
    </location>
</feature>
<feature type="region of interest" description="Disordered" evidence="4">
    <location>
        <begin position="195"/>
        <end position="214"/>
    </location>
</feature>
<feature type="compositionally biased region" description="Basic and acidic residues" evidence="4">
    <location>
        <begin position="125"/>
        <end position="155"/>
    </location>
</feature>
<dbReference type="PANTHER" id="PTHR32258">
    <property type="entry name" value="PROTEIN NETWORKED 4A"/>
    <property type="match status" value="1"/>
</dbReference>
<evidence type="ECO:0000259" key="5">
    <source>
        <dbReference type="PROSITE" id="PS51774"/>
    </source>
</evidence>
<proteinExistence type="inferred from homology"/>
<protein>
    <submittedName>
        <fullName evidence="6">Kinase interacting (KIP1-like) family protein</fullName>
    </submittedName>
</protein>
<dbReference type="GO" id="GO:0016301">
    <property type="term" value="F:kinase activity"/>
    <property type="evidence" value="ECO:0007669"/>
    <property type="project" value="UniProtKB-KW"/>
</dbReference>
<feature type="domain" description="NAB" evidence="5">
    <location>
        <begin position="13"/>
        <end position="93"/>
    </location>
</feature>
<feature type="coiled-coil region" evidence="3">
    <location>
        <begin position="1608"/>
        <end position="1663"/>
    </location>
</feature>
<dbReference type="Proteomes" id="UP000002051">
    <property type="component" value="Unassembled WGS sequence"/>
</dbReference>
<evidence type="ECO:0000256" key="2">
    <source>
        <dbReference type="ARBA" id="ARBA00038006"/>
    </source>
</evidence>
<evidence type="ECO:0000256" key="3">
    <source>
        <dbReference type="SAM" id="Coils"/>
    </source>
</evidence>
<feature type="region of interest" description="Disordered" evidence="4">
    <location>
        <begin position="1669"/>
        <end position="1697"/>
    </location>
</feature>
<evidence type="ECO:0000313" key="8">
    <source>
        <dbReference type="Proteomes" id="UP000002051"/>
    </source>
</evidence>
<feature type="region of interest" description="Disordered" evidence="4">
    <location>
        <begin position="105"/>
        <end position="159"/>
    </location>
</feature>
<reference evidence="7" key="3">
    <citation type="submission" date="2015-04" db="UniProtKB">
        <authorList>
            <consortium name="EnsemblPlants"/>
        </authorList>
    </citation>
    <scope>IDENTIFICATION</scope>
    <source>
        <strain evidence="7">cv. Jemalong A17</strain>
    </source>
</reference>
<dbReference type="Pfam" id="PF07765">
    <property type="entry name" value="KIP1"/>
    <property type="match status" value="1"/>
</dbReference>